<feature type="compositionally biased region" description="Polar residues" evidence="9">
    <location>
        <begin position="571"/>
        <end position="585"/>
    </location>
</feature>
<feature type="domain" description="Chitin-binding type-1" evidence="11">
    <location>
        <begin position="384"/>
        <end position="430"/>
    </location>
</feature>
<comment type="cofactor">
    <cofactor evidence="1">
        <name>Co(2+)</name>
        <dbReference type="ChEBI" id="CHEBI:48828"/>
    </cofactor>
</comment>
<keyword evidence="2 8" id="KW-0147">Chitin-binding</keyword>
<dbReference type="OrthoDB" id="407355at2759"/>
<feature type="compositionally biased region" description="Low complexity" evidence="9">
    <location>
        <begin position="764"/>
        <end position="774"/>
    </location>
</feature>
<dbReference type="InterPro" id="IPR036861">
    <property type="entry name" value="Endochitinase-like_sf"/>
</dbReference>
<organism evidence="13 14">
    <name type="scientific">Ascochyta lentis</name>
    <dbReference type="NCBI Taxonomy" id="205686"/>
    <lineage>
        <taxon>Eukaryota</taxon>
        <taxon>Fungi</taxon>
        <taxon>Dikarya</taxon>
        <taxon>Ascomycota</taxon>
        <taxon>Pezizomycotina</taxon>
        <taxon>Dothideomycetes</taxon>
        <taxon>Pleosporomycetidae</taxon>
        <taxon>Pleosporales</taxon>
        <taxon>Pleosporineae</taxon>
        <taxon>Didymellaceae</taxon>
        <taxon>Ascochyta</taxon>
    </lineage>
</organism>
<feature type="compositionally biased region" description="Polar residues" evidence="9">
    <location>
        <begin position="592"/>
        <end position="604"/>
    </location>
</feature>
<comment type="caution">
    <text evidence="8">Lacks conserved residue(s) required for the propagation of feature annotation.</text>
</comment>
<evidence type="ECO:0000256" key="6">
    <source>
        <dbReference type="ARBA" id="ARBA00023277"/>
    </source>
</evidence>
<evidence type="ECO:0000256" key="8">
    <source>
        <dbReference type="PROSITE-ProRule" id="PRU00261"/>
    </source>
</evidence>
<evidence type="ECO:0000256" key="9">
    <source>
        <dbReference type="SAM" id="MobiDB-lite"/>
    </source>
</evidence>
<keyword evidence="3" id="KW-0479">Metal-binding</keyword>
<evidence type="ECO:0000259" key="12">
    <source>
        <dbReference type="PROSITE" id="PS51677"/>
    </source>
</evidence>
<feature type="region of interest" description="Disordered" evidence="9">
    <location>
        <begin position="439"/>
        <end position="465"/>
    </location>
</feature>
<feature type="disulfide bond" evidence="8">
    <location>
        <begin position="487"/>
        <end position="501"/>
    </location>
</feature>
<feature type="region of interest" description="Disordered" evidence="9">
    <location>
        <begin position="528"/>
        <end position="695"/>
    </location>
</feature>
<keyword evidence="4 10" id="KW-0732">Signal</keyword>
<feature type="region of interest" description="Disordered" evidence="9">
    <location>
        <begin position="348"/>
        <end position="383"/>
    </location>
</feature>
<dbReference type="Gene3D" id="3.20.20.370">
    <property type="entry name" value="Glycoside hydrolase/deacetylase"/>
    <property type="match status" value="1"/>
</dbReference>
<dbReference type="GO" id="GO:0005975">
    <property type="term" value="P:carbohydrate metabolic process"/>
    <property type="evidence" value="ECO:0007669"/>
    <property type="project" value="InterPro"/>
</dbReference>
<evidence type="ECO:0000256" key="1">
    <source>
        <dbReference type="ARBA" id="ARBA00001941"/>
    </source>
</evidence>
<feature type="disulfide bond" evidence="8">
    <location>
        <begin position="69"/>
        <end position="84"/>
    </location>
</feature>
<dbReference type="EMBL" id="RZGK01000010">
    <property type="protein sequence ID" value="KAF9696160.1"/>
    <property type="molecule type" value="Genomic_DNA"/>
</dbReference>
<feature type="compositionally biased region" description="Polar residues" evidence="9">
    <location>
        <begin position="673"/>
        <end position="693"/>
    </location>
</feature>
<dbReference type="InterPro" id="IPR002509">
    <property type="entry name" value="NODB_dom"/>
</dbReference>
<gene>
    <name evidence="13" type="ORF">EKO04_006163</name>
</gene>
<keyword evidence="6" id="KW-0119">Carbohydrate metabolism</keyword>
<evidence type="ECO:0000256" key="3">
    <source>
        <dbReference type="ARBA" id="ARBA00022723"/>
    </source>
</evidence>
<dbReference type="Pfam" id="PF01522">
    <property type="entry name" value="Polysacc_deac_1"/>
    <property type="match status" value="1"/>
</dbReference>
<feature type="domain" description="Chitin-binding type-1" evidence="11">
    <location>
        <begin position="66"/>
        <end position="112"/>
    </location>
</feature>
<feature type="disulfide bond" evidence="8">
    <location>
        <begin position="403"/>
        <end position="417"/>
    </location>
</feature>
<evidence type="ECO:0000313" key="14">
    <source>
        <dbReference type="Proteomes" id="UP000651452"/>
    </source>
</evidence>
<evidence type="ECO:0008006" key="15">
    <source>
        <dbReference type="Google" id="ProtNLM"/>
    </source>
</evidence>
<dbReference type="Pfam" id="PF00187">
    <property type="entry name" value="Chitin_bind_1"/>
    <property type="match status" value="1"/>
</dbReference>
<evidence type="ECO:0000256" key="7">
    <source>
        <dbReference type="ARBA" id="ARBA00023285"/>
    </source>
</evidence>
<dbReference type="CDD" id="cd00035">
    <property type="entry name" value="ChtBD1"/>
    <property type="match status" value="1"/>
</dbReference>
<dbReference type="SUPFAM" id="SSF88713">
    <property type="entry name" value="Glycoside hydrolase/deacetylase"/>
    <property type="match status" value="1"/>
</dbReference>
<reference evidence="13" key="2">
    <citation type="submission" date="2020-09" db="EMBL/GenBank/DDBJ databases">
        <title>Reference genome assembly for Australian Ascochyta lentis isolate Al4.</title>
        <authorList>
            <person name="Lee R.C."/>
            <person name="Farfan-Caceres L.M."/>
            <person name="Debler J.W."/>
            <person name="Williams A.H."/>
            <person name="Henares B.M."/>
        </authorList>
    </citation>
    <scope>NUCLEOTIDE SEQUENCE</scope>
    <source>
        <strain evidence="13">Al4</strain>
    </source>
</reference>
<name>A0A8H7MIR3_9PLEO</name>
<comment type="caution">
    <text evidence="13">The sequence shown here is derived from an EMBL/GenBank/DDBJ whole genome shotgun (WGS) entry which is preliminary data.</text>
</comment>
<dbReference type="PROSITE" id="PS50941">
    <property type="entry name" value="CHIT_BIND_I_2"/>
    <property type="match status" value="3"/>
</dbReference>
<proteinExistence type="predicted"/>
<feature type="compositionally biased region" description="Low complexity" evidence="9">
    <location>
        <begin position="611"/>
        <end position="624"/>
    </location>
</feature>
<keyword evidence="5" id="KW-0378">Hydrolase</keyword>
<evidence type="ECO:0000256" key="10">
    <source>
        <dbReference type="SAM" id="SignalP"/>
    </source>
</evidence>
<dbReference type="InterPro" id="IPR011330">
    <property type="entry name" value="Glyco_hydro/deAcase_b/a-brl"/>
</dbReference>
<accession>A0A8H7MIR3</accession>
<evidence type="ECO:0000259" key="11">
    <source>
        <dbReference type="PROSITE" id="PS50941"/>
    </source>
</evidence>
<feature type="compositionally biased region" description="Low complexity" evidence="9">
    <location>
        <begin position="539"/>
        <end position="565"/>
    </location>
</feature>
<dbReference type="PANTHER" id="PTHR46471">
    <property type="entry name" value="CHITIN DEACETYLASE"/>
    <property type="match status" value="1"/>
</dbReference>
<dbReference type="GO" id="GO:0046872">
    <property type="term" value="F:metal ion binding"/>
    <property type="evidence" value="ECO:0007669"/>
    <property type="project" value="UniProtKB-KW"/>
</dbReference>
<dbReference type="SUPFAM" id="SSF57016">
    <property type="entry name" value="Plant lectins/antimicrobial peptides"/>
    <property type="match status" value="3"/>
</dbReference>
<dbReference type="GO" id="GO:0008061">
    <property type="term" value="F:chitin binding"/>
    <property type="evidence" value="ECO:0007669"/>
    <property type="project" value="UniProtKB-UniRule"/>
</dbReference>
<feature type="chain" id="PRO_5034884704" description="Chitin deacetylase" evidence="10">
    <location>
        <begin position="19"/>
        <end position="837"/>
    </location>
</feature>
<protein>
    <recommendedName>
        <fullName evidence="15">Chitin deacetylase</fullName>
    </recommendedName>
</protein>
<feature type="domain" description="NodB homology" evidence="12">
    <location>
        <begin position="146"/>
        <end position="338"/>
    </location>
</feature>
<dbReference type="AlphaFoldDB" id="A0A8H7MIR3"/>
<feature type="signal peptide" evidence="10">
    <location>
        <begin position="1"/>
        <end position="18"/>
    </location>
</feature>
<feature type="compositionally biased region" description="Low complexity" evidence="9">
    <location>
        <begin position="439"/>
        <end position="453"/>
    </location>
</feature>
<feature type="compositionally biased region" description="Low complexity" evidence="9">
    <location>
        <begin position="355"/>
        <end position="383"/>
    </location>
</feature>
<dbReference type="GO" id="GO:0016810">
    <property type="term" value="F:hydrolase activity, acting on carbon-nitrogen (but not peptide) bonds"/>
    <property type="evidence" value="ECO:0007669"/>
    <property type="project" value="InterPro"/>
</dbReference>
<sequence>MRFSEVLAASVVVPLVAAHGDIQGAPKLFGLPSDVKIRTPSPRAARAAAAAQGPHHLLVRQGGDTNNRCGPSFGNAVCAEGYCCSGAGYCGNTSEHCNAPDCLFNYGPGCDANKTPAGASTRNDARPQKGSVQYGGAGIYNCVKPGTVAITYDDGPYIYTDQVLDQFNAAGFKATFFVTGINIGKGAIDEKWSGVIKRMYAEGHQVASHTWSHQDLSAITEAQVYDQMVKNEMAIRNIIGKYPTYMRPPYSSCTDTCQNVLKNLGYVVSYFDLDTDDYNQLTREKIQVAKDNFVGNMSTVQPASGSKLAIGHDIHELTALNLTVTMIETLQARGFKGVTMGECMNEPEANWYRDSTPGTSTPSSTRVSSTTGPTSTPTGAVSTDGSCGGTNGYKCSGSTFGDCCSQYGWCGATTDHCGTGCNSLFGSCGTNANPSSVPASSVPASSAASSSAPQPTGALKTSTDGSCGATSGFTCVGFVNDGAKSECCSQYGYCGASTDHCGTGCNPLAGNCGSVSSSVSSSVALSSSAPVSSDKHDSTSSSAAQTSSATSTAVPSSSAAPSVSTDKSGDKSSTVSSAHPDSTSASDKHESSTVSSIHPNSTSASDKHESSTVSSVYPSNSSSASDKHESSTISSVYSSNSSSASDKHNDHSSTVSSVYPDVTSSASDKHESNYPSATSSDYVPTKPSQTSSVYAEDYPTAASSSAEHSVASSTGKYSIETSSAEYSVASSTGDYKVSSTAEHPTSSPTPEYLTTLASSVRPASSTPCTTSSTPTPTPTQPVSKNGKCGGKNGQTCAGYKNSFGLKLECCCKQSGRCSADPWSCGLGCDKKNGKCWY</sequence>
<feature type="region of interest" description="Disordered" evidence="9">
    <location>
        <begin position="760"/>
        <end position="785"/>
    </location>
</feature>
<dbReference type="Proteomes" id="UP000651452">
    <property type="component" value="Unassembled WGS sequence"/>
</dbReference>
<feature type="compositionally biased region" description="Polar residues" evidence="9">
    <location>
        <begin position="654"/>
        <end position="666"/>
    </location>
</feature>
<dbReference type="CDD" id="cd11618">
    <property type="entry name" value="ChtBD1_1"/>
    <property type="match status" value="2"/>
</dbReference>
<feature type="disulfide bond" evidence="8">
    <location>
        <begin position="83"/>
        <end position="97"/>
    </location>
</feature>
<dbReference type="SMART" id="SM00270">
    <property type="entry name" value="ChtBD1"/>
    <property type="match status" value="3"/>
</dbReference>
<feature type="disulfide bond" evidence="8">
    <location>
        <begin position="78"/>
        <end position="90"/>
    </location>
</feature>
<evidence type="ECO:0000256" key="4">
    <source>
        <dbReference type="ARBA" id="ARBA00022729"/>
    </source>
</evidence>
<keyword evidence="14" id="KW-1185">Reference proteome</keyword>
<reference evidence="13" key="1">
    <citation type="submission" date="2018-12" db="EMBL/GenBank/DDBJ databases">
        <authorList>
            <person name="Syme R.A."/>
            <person name="Farfan-Caceres L."/>
            <person name="Lichtenzveig J."/>
        </authorList>
    </citation>
    <scope>NUCLEOTIDE SEQUENCE</scope>
    <source>
        <strain evidence="13">Al4</strain>
    </source>
</reference>
<evidence type="ECO:0000256" key="5">
    <source>
        <dbReference type="ARBA" id="ARBA00022801"/>
    </source>
</evidence>
<dbReference type="PANTHER" id="PTHR46471:SF8">
    <property type="entry name" value="CHITIN DEACETYLASE"/>
    <property type="match status" value="1"/>
</dbReference>
<dbReference type="PROSITE" id="PS51677">
    <property type="entry name" value="NODB"/>
    <property type="match status" value="1"/>
</dbReference>
<keyword evidence="8" id="KW-1015">Disulfide bond</keyword>
<dbReference type="InterPro" id="IPR001002">
    <property type="entry name" value="Chitin-bd_1"/>
</dbReference>
<dbReference type="Gene3D" id="3.30.60.10">
    <property type="entry name" value="Endochitinase-like"/>
    <property type="match status" value="3"/>
</dbReference>
<keyword evidence="7" id="KW-0170">Cobalt</keyword>
<feature type="domain" description="Chitin-binding type-1" evidence="11">
    <location>
        <begin position="464"/>
        <end position="514"/>
    </location>
</feature>
<feature type="compositionally biased region" description="Low complexity" evidence="9">
    <location>
        <begin position="631"/>
        <end position="644"/>
    </location>
</feature>
<evidence type="ECO:0000313" key="13">
    <source>
        <dbReference type="EMBL" id="KAF9696160.1"/>
    </source>
</evidence>
<dbReference type="CDD" id="cd10951">
    <property type="entry name" value="CE4_ClCDA_like"/>
    <property type="match status" value="1"/>
</dbReference>
<evidence type="ECO:0000256" key="2">
    <source>
        <dbReference type="ARBA" id="ARBA00022669"/>
    </source>
</evidence>